<dbReference type="STRING" id="1395571.TMS3_0117795"/>
<accession>A0A0A1YKY3</accession>
<keyword evidence="3" id="KW-1185">Reference proteome</keyword>
<dbReference type="Pfam" id="PF00583">
    <property type="entry name" value="Acetyltransf_1"/>
    <property type="match status" value="1"/>
</dbReference>
<dbReference type="SUPFAM" id="SSF55729">
    <property type="entry name" value="Acyl-CoA N-acyltransferases (Nat)"/>
    <property type="match status" value="1"/>
</dbReference>
<dbReference type="Proteomes" id="UP000030063">
    <property type="component" value="Unassembled WGS sequence"/>
</dbReference>
<evidence type="ECO:0000259" key="1">
    <source>
        <dbReference type="PROSITE" id="PS51186"/>
    </source>
</evidence>
<dbReference type="Gene3D" id="3.40.630.30">
    <property type="match status" value="1"/>
</dbReference>
<proteinExistence type="predicted"/>
<dbReference type="RefSeq" id="WP_025166549.1">
    <property type="nucleotide sequence ID" value="NZ_AWSQ01000004.1"/>
</dbReference>
<dbReference type="EMBL" id="AWSQ01000004">
    <property type="protein sequence ID" value="KFX69309.1"/>
    <property type="molecule type" value="Genomic_DNA"/>
</dbReference>
<dbReference type="AlphaFoldDB" id="A0A0A1YKY3"/>
<evidence type="ECO:0000313" key="2">
    <source>
        <dbReference type="EMBL" id="KFX69309.1"/>
    </source>
</evidence>
<feature type="domain" description="N-acetyltransferase" evidence="1">
    <location>
        <begin position="11"/>
        <end position="167"/>
    </location>
</feature>
<name>A0A0A1YKY3_9PSED</name>
<gene>
    <name evidence="2" type="ORF">TMS3_0117795</name>
</gene>
<dbReference type="PROSITE" id="PS51186">
    <property type="entry name" value="GNAT"/>
    <property type="match status" value="1"/>
</dbReference>
<evidence type="ECO:0000313" key="3">
    <source>
        <dbReference type="Proteomes" id="UP000030063"/>
    </source>
</evidence>
<dbReference type="eggNOG" id="COG0456">
    <property type="taxonomic scope" value="Bacteria"/>
</dbReference>
<dbReference type="InterPro" id="IPR000182">
    <property type="entry name" value="GNAT_dom"/>
</dbReference>
<dbReference type="GO" id="GO:0016747">
    <property type="term" value="F:acyltransferase activity, transferring groups other than amino-acyl groups"/>
    <property type="evidence" value="ECO:0007669"/>
    <property type="project" value="InterPro"/>
</dbReference>
<dbReference type="OrthoDB" id="9805924at2"/>
<keyword evidence="2" id="KW-0808">Transferase</keyword>
<dbReference type="InterPro" id="IPR016181">
    <property type="entry name" value="Acyl_CoA_acyltransferase"/>
</dbReference>
<sequence length="167" mass="18552">MSDFSSLADGITLRPAKPSDEPFLQGLYQSSRRDLQWIDGETELIDTVVANQYQVQQAGMGNQYPNAMHLIVEKTSSAIGAVTVDFGHNEVRLIYLALIPAARGRGYSKVVLQGVQRAAQQVASPVAVVVWRNNLQARRLYMELGFRVEEAQPVADRLVWYPSVAFS</sequence>
<comment type="caution">
    <text evidence="2">The sequence shown here is derived from an EMBL/GenBank/DDBJ whole genome shotgun (WGS) entry which is preliminary data.</text>
</comment>
<organism evidence="2 3">
    <name type="scientific">Pseudomonas taeanensis MS-3</name>
    <dbReference type="NCBI Taxonomy" id="1395571"/>
    <lineage>
        <taxon>Bacteria</taxon>
        <taxon>Pseudomonadati</taxon>
        <taxon>Pseudomonadota</taxon>
        <taxon>Gammaproteobacteria</taxon>
        <taxon>Pseudomonadales</taxon>
        <taxon>Pseudomonadaceae</taxon>
        <taxon>Pseudomonas</taxon>
    </lineage>
</organism>
<reference evidence="2 3" key="1">
    <citation type="journal article" date="2014" name="Genome Announc.">
        <title>Draft Genome Sequence of Petroleum Oil-Degrading Marine Bacterium Pseudomonas taeanensis Strain MS-3, Isolated from a Crude Oil-Contaminated Seashore.</title>
        <authorList>
            <person name="Lee S.Y."/>
            <person name="Kim S.H."/>
            <person name="Lee D.G."/>
            <person name="Shin S."/>
            <person name="Yun S.H."/>
            <person name="Choi C.W."/>
            <person name="Chung Y.H."/>
            <person name="Choi J.S."/>
            <person name="Kahng H.Y."/>
            <person name="Kim S.I."/>
        </authorList>
    </citation>
    <scope>NUCLEOTIDE SEQUENCE [LARGE SCALE GENOMIC DNA]</scope>
    <source>
        <strain evidence="2 3">MS-3</strain>
    </source>
</reference>
<protein>
    <submittedName>
        <fullName evidence="2">Acetyltransferase</fullName>
    </submittedName>
</protein>